<sequence>MGRIKEKLRNLSSGSAATAARDSLQVLPQTINRVLVCPEAASFPHFLTANVLTEENQAQEEEVESEGPSSHLSMRAPHPIFAIVNAPMISSMSRESLLKCLKLRKEYKEYTHDRCKDGKEEMNAVMESVKRSLYANVLETLYEVCWGVTQSNVTDEFLLEQIHEVTYGFQQQELPDVREIFRKELKKNSANLDIDARVIDAFEGELRTIAGFVHIAKPVKCLIIPGDSGEFLLGNDLLLSLGIDADRQIDMLAVPLGAGTDGDEFDDRQWTEPRCRIYPPEVRWFLEEFNNKLVELGWVYENRERRWASPVLPVKLSGEFRQTADYKPVNALEAVVGIMPDLQSDLEAVKGAAFFGLFDFVKGYWQLALAEECQEMLSNMTHNIILYTNTCTARTHPRSFVFPSNDPGMFRGVVATPPFDVDRRFALVCQRCEDILAEVKGSDLVLCGKSVVALDQMVELLNRVIRGGIPAGRMEALPTPGLTFACIYVPTQSDLEAYYRRQSYGNPGVPRSSARAPDPATPRYPDLDPGRSAFESTTLAEDSSTKAYCQYSAGSISPRRSASTSNTGSRSGMDISGSGNDFRKEDQERKPPHKATPRPDPDLGRQTHARVNRFGSGLTGSSVEVFHAAPTHSLVSPRRSRPSRTRTSLESPREQDPAHTDGYTR</sequence>
<dbReference type="OrthoDB" id="123361at2759"/>
<dbReference type="InterPro" id="IPR051320">
    <property type="entry name" value="Viral_Replic_Matur_Polypro"/>
</dbReference>
<dbReference type="AlphaFoldDB" id="A0A9W6TTB8"/>
<evidence type="ECO:0000256" key="1">
    <source>
        <dbReference type="SAM" id="MobiDB-lite"/>
    </source>
</evidence>
<keyword evidence="3" id="KW-1185">Reference proteome</keyword>
<gene>
    <name evidence="2" type="ORF">Plil01_000868700</name>
</gene>
<comment type="caution">
    <text evidence="2">The sequence shown here is derived from an EMBL/GenBank/DDBJ whole genome shotgun (WGS) entry which is preliminary data.</text>
</comment>
<feature type="compositionally biased region" description="Polar residues" evidence="1">
    <location>
        <begin position="551"/>
        <end position="570"/>
    </location>
</feature>
<dbReference type="InterPro" id="IPR043128">
    <property type="entry name" value="Rev_trsase/Diguanyl_cyclase"/>
</dbReference>
<dbReference type="Proteomes" id="UP001165083">
    <property type="component" value="Unassembled WGS sequence"/>
</dbReference>
<dbReference type="Gene3D" id="3.10.10.10">
    <property type="entry name" value="HIV Type 1 Reverse Transcriptase, subunit A, domain 1"/>
    <property type="match status" value="1"/>
</dbReference>
<feature type="region of interest" description="Disordered" evidence="1">
    <location>
        <begin position="502"/>
        <end position="539"/>
    </location>
</feature>
<feature type="compositionally biased region" description="Basic and acidic residues" evidence="1">
    <location>
        <begin position="651"/>
        <end position="665"/>
    </location>
</feature>
<feature type="region of interest" description="Disordered" evidence="1">
    <location>
        <begin position="551"/>
        <end position="665"/>
    </location>
</feature>
<dbReference type="SUPFAM" id="SSF56672">
    <property type="entry name" value="DNA/RNA polymerases"/>
    <property type="match status" value="1"/>
</dbReference>
<dbReference type="InterPro" id="IPR043502">
    <property type="entry name" value="DNA/RNA_pol_sf"/>
</dbReference>
<dbReference type="Gene3D" id="3.30.70.270">
    <property type="match status" value="1"/>
</dbReference>
<reference evidence="2" key="1">
    <citation type="submission" date="2023-04" db="EMBL/GenBank/DDBJ databases">
        <title>Phytophthora lilii NBRC 32176.</title>
        <authorList>
            <person name="Ichikawa N."/>
            <person name="Sato H."/>
            <person name="Tonouchi N."/>
        </authorList>
    </citation>
    <scope>NUCLEOTIDE SEQUENCE</scope>
    <source>
        <strain evidence="2">NBRC 32176</strain>
    </source>
</reference>
<feature type="compositionally biased region" description="Basic and acidic residues" evidence="1">
    <location>
        <begin position="581"/>
        <end position="590"/>
    </location>
</feature>
<organism evidence="2 3">
    <name type="scientific">Phytophthora lilii</name>
    <dbReference type="NCBI Taxonomy" id="2077276"/>
    <lineage>
        <taxon>Eukaryota</taxon>
        <taxon>Sar</taxon>
        <taxon>Stramenopiles</taxon>
        <taxon>Oomycota</taxon>
        <taxon>Peronosporomycetes</taxon>
        <taxon>Peronosporales</taxon>
        <taxon>Peronosporaceae</taxon>
        <taxon>Phytophthora</taxon>
    </lineage>
</organism>
<evidence type="ECO:0000313" key="2">
    <source>
        <dbReference type="EMBL" id="GMF21916.1"/>
    </source>
</evidence>
<dbReference type="PANTHER" id="PTHR33064">
    <property type="entry name" value="POL PROTEIN"/>
    <property type="match status" value="1"/>
</dbReference>
<protein>
    <submittedName>
        <fullName evidence="2">Unnamed protein product</fullName>
    </submittedName>
</protein>
<accession>A0A9W6TTB8</accession>
<dbReference type="EMBL" id="BSXW01000422">
    <property type="protein sequence ID" value="GMF21916.1"/>
    <property type="molecule type" value="Genomic_DNA"/>
</dbReference>
<evidence type="ECO:0000313" key="3">
    <source>
        <dbReference type="Proteomes" id="UP001165083"/>
    </source>
</evidence>
<name>A0A9W6TTB8_9STRA</name>
<dbReference type="PANTHER" id="PTHR33064:SF37">
    <property type="entry name" value="RIBONUCLEASE H"/>
    <property type="match status" value="1"/>
</dbReference>
<proteinExistence type="predicted"/>